<reference evidence="2 3" key="1">
    <citation type="submission" date="2020-01" db="EMBL/GenBank/DDBJ databases">
        <authorList>
            <person name="Gupta K D."/>
        </authorList>
    </citation>
    <scope>NUCLEOTIDE SEQUENCE [LARGE SCALE GENOMIC DNA]</scope>
</reference>
<dbReference type="Proteomes" id="UP000467700">
    <property type="component" value="Unassembled WGS sequence"/>
</dbReference>
<feature type="region of interest" description="Disordered" evidence="1">
    <location>
        <begin position="1"/>
        <end position="21"/>
    </location>
</feature>
<dbReference type="EMBL" id="CACVBS010000052">
    <property type="protein sequence ID" value="CAA7266038.1"/>
    <property type="molecule type" value="Genomic_DNA"/>
</dbReference>
<evidence type="ECO:0000313" key="3">
    <source>
        <dbReference type="Proteomes" id="UP000467700"/>
    </source>
</evidence>
<accession>A0A8S0W7M7</accession>
<feature type="compositionally biased region" description="Polar residues" evidence="1">
    <location>
        <begin position="1"/>
        <end position="13"/>
    </location>
</feature>
<organism evidence="2 3">
    <name type="scientific">Cyclocybe aegerita</name>
    <name type="common">Black poplar mushroom</name>
    <name type="synonym">Agrocybe aegerita</name>
    <dbReference type="NCBI Taxonomy" id="1973307"/>
    <lineage>
        <taxon>Eukaryota</taxon>
        <taxon>Fungi</taxon>
        <taxon>Dikarya</taxon>
        <taxon>Basidiomycota</taxon>
        <taxon>Agaricomycotina</taxon>
        <taxon>Agaricomycetes</taxon>
        <taxon>Agaricomycetidae</taxon>
        <taxon>Agaricales</taxon>
        <taxon>Agaricineae</taxon>
        <taxon>Bolbitiaceae</taxon>
        <taxon>Cyclocybe</taxon>
    </lineage>
</organism>
<sequence>MDTHDSQTTSPDSNYLLAHDDEERRRLERQHVMFKRFMNRFDGPLPSSIDVTQVTNIMDVAAGTMVWTLDLATVPTVKARIGTNGSNEVHLYACDITDQKFPPKNVIEELKINAFLHDVTAPFPDHLHGKFDLVNMKLLVFALTTNGWRKALENVRALLKPGGKLLLCESDSVFYTKAEVSSPGFSPGQHVLNPNSWSYAYNLLFRKNTLMNDHLTNLSTELPTMIEASSYTIVEKTSVMLPMGILCRTEPGACGQEVSSEEEFTKDIVFFISELITGIALKNGYLEDNDGKKINTEEGRQKMLTALRENFIREGAFFSCTELVVQPSS</sequence>
<name>A0A8S0W7M7_CYCAE</name>
<protein>
    <recommendedName>
        <fullName evidence="4">Methyltransferase domain-containing protein</fullName>
    </recommendedName>
</protein>
<dbReference type="OrthoDB" id="184880at2759"/>
<keyword evidence="3" id="KW-1185">Reference proteome</keyword>
<comment type="caution">
    <text evidence="2">The sequence shown here is derived from an EMBL/GenBank/DDBJ whole genome shotgun (WGS) entry which is preliminary data.</text>
</comment>
<evidence type="ECO:0000313" key="2">
    <source>
        <dbReference type="EMBL" id="CAA7266038.1"/>
    </source>
</evidence>
<evidence type="ECO:0000256" key="1">
    <source>
        <dbReference type="SAM" id="MobiDB-lite"/>
    </source>
</evidence>
<dbReference type="InterPro" id="IPR029063">
    <property type="entry name" value="SAM-dependent_MTases_sf"/>
</dbReference>
<proteinExistence type="predicted"/>
<gene>
    <name evidence="2" type="ORF">AAE3_LOCUS8245</name>
</gene>
<evidence type="ECO:0008006" key="4">
    <source>
        <dbReference type="Google" id="ProtNLM"/>
    </source>
</evidence>
<dbReference type="SUPFAM" id="SSF53335">
    <property type="entry name" value="S-adenosyl-L-methionine-dependent methyltransferases"/>
    <property type="match status" value="1"/>
</dbReference>
<dbReference type="AlphaFoldDB" id="A0A8S0W7M7"/>
<dbReference type="Gene3D" id="3.40.50.150">
    <property type="entry name" value="Vaccinia Virus protein VP39"/>
    <property type="match status" value="1"/>
</dbReference>
<dbReference type="Pfam" id="PF01209">
    <property type="entry name" value="Ubie_methyltran"/>
    <property type="match status" value="1"/>
</dbReference>